<evidence type="ECO:0000256" key="4">
    <source>
        <dbReference type="SAM" id="MobiDB-lite"/>
    </source>
</evidence>
<keyword evidence="2 5" id="KW-1133">Transmembrane helix</keyword>
<evidence type="ECO:0000256" key="2">
    <source>
        <dbReference type="ARBA" id="ARBA00022989"/>
    </source>
</evidence>
<proteinExistence type="predicted"/>
<reference evidence="7 8" key="1">
    <citation type="submission" date="2022-06" db="EMBL/GenBank/DDBJ databases">
        <title>Endosaccharibacter gen. nov., sp. nov., endophytic bacteria isolated from sugarcane.</title>
        <authorList>
            <person name="Pitiwittayakul N."/>
            <person name="Yukphan P."/>
            <person name="Charoenyingcharoen P."/>
            <person name="Tanasupawat S."/>
        </authorList>
    </citation>
    <scope>NUCLEOTIDE SEQUENCE [LARGE SCALE GENOMIC DNA]</scope>
    <source>
        <strain evidence="7 8">KSS8</strain>
    </source>
</reference>
<dbReference type="Proteomes" id="UP001524587">
    <property type="component" value="Unassembled WGS sequence"/>
</dbReference>
<feature type="region of interest" description="Disordered" evidence="4">
    <location>
        <begin position="390"/>
        <end position="412"/>
    </location>
</feature>
<evidence type="ECO:0000256" key="1">
    <source>
        <dbReference type="ARBA" id="ARBA00022692"/>
    </source>
</evidence>
<evidence type="ECO:0000313" key="7">
    <source>
        <dbReference type="EMBL" id="MCQ8279144.1"/>
    </source>
</evidence>
<dbReference type="Gene3D" id="1.20.1250.20">
    <property type="entry name" value="MFS general substrate transporter like domains"/>
    <property type="match status" value="2"/>
</dbReference>
<feature type="transmembrane region" description="Helical" evidence="5">
    <location>
        <begin position="247"/>
        <end position="267"/>
    </location>
</feature>
<dbReference type="InterPro" id="IPR020846">
    <property type="entry name" value="MFS_dom"/>
</dbReference>
<feature type="transmembrane region" description="Helical" evidence="5">
    <location>
        <begin position="139"/>
        <end position="155"/>
    </location>
</feature>
<feature type="transmembrane region" description="Helical" evidence="5">
    <location>
        <begin position="161"/>
        <end position="178"/>
    </location>
</feature>
<evidence type="ECO:0000313" key="8">
    <source>
        <dbReference type="Proteomes" id="UP001524587"/>
    </source>
</evidence>
<name>A0ABT1W8D1_9PROT</name>
<feature type="transmembrane region" description="Helical" evidence="5">
    <location>
        <begin position="95"/>
        <end position="118"/>
    </location>
</feature>
<comment type="caution">
    <text evidence="7">The sequence shown here is derived from an EMBL/GenBank/DDBJ whole genome shotgun (WGS) entry which is preliminary data.</text>
</comment>
<accession>A0ABT1W8D1</accession>
<dbReference type="SUPFAM" id="SSF103473">
    <property type="entry name" value="MFS general substrate transporter"/>
    <property type="match status" value="1"/>
</dbReference>
<feature type="transmembrane region" description="Helical" evidence="5">
    <location>
        <begin position="313"/>
        <end position="330"/>
    </location>
</feature>
<sequence length="412" mass="42018">MGATVHLALLNVFAGDIQGGLGPFLATYLAAHAHWGPGRIGIVTTVVGLAGLGMNAPAGLLVDQTRYPRLLLALACLAIVAGTLMVLLATGMPGVIGSLAIATAGGALVVPGLTLLTLGMVGKRGFPRQQGINQAANHAGILLAAGLVLALGGVLGAGAAFWVLAGMGLAAALTVSLLPRSGFDGERAHGTAVSTAGTKRGQRVFALLRNRKLALMALTLGLFNLSNGALLSLIGQRLSLGEVERQNWMAVFVIVAQATMIPVALWAGSLADRKGRRRLLLIACAATPVRAVLCAFCTAPWSLLPAEMLDGLSSGLVGVAIPILVADLTWGSGRTQTAIGVLNTLSGIGGALSGVFGGMLAHAAGWRIAFLAMGVPALLATAMALRLGETRGEDERRHGRPEGSAFRVEQAR</sequence>
<dbReference type="RefSeq" id="WP_422864631.1">
    <property type="nucleotide sequence ID" value="NZ_JAMSKV010000010.1"/>
</dbReference>
<evidence type="ECO:0000256" key="5">
    <source>
        <dbReference type="SAM" id="Phobius"/>
    </source>
</evidence>
<dbReference type="PANTHER" id="PTHR23539">
    <property type="entry name" value="MFS TRANSPORTER"/>
    <property type="match status" value="1"/>
</dbReference>
<keyword evidence="8" id="KW-1185">Reference proteome</keyword>
<dbReference type="Pfam" id="PF07690">
    <property type="entry name" value="MFS_1"/>
    <property type="match status" value="1"/>
</dbReference>
<feature type="transmembrane region" description="Helical" evidence="5">
    <location>
        <begin position="279"/>
        <end position="301"/>
    </location>
</feature>
<keyword evidence="1 5" id="KW-0812">Transmembrane</keyword>
<feature type="transmembrane region" description="Helical" evidence="5">
    <location>
        <begin position="368"/>
        <end position="388"/>
    </location>
</feature>
<protein>
    <submittedName>
        <fullName evidence="7">MFS transporter</fullName>
    </submittedName>
</protein>
<dbReference type="EMBL" id="JAMSKV010000010">
    <property type="protein sequence ID" value="MCQ8279144.1"/>
    <property type="molecule type" value="Genomic_DNA"/>
</dbReference>
<feature type="transmembrane region" description="Helical" evidence="5">
    <location>
        <begin position="342"/>
        <end position="362"/>
    </location>
</feature>
<evidence type="ECO:0000259" key="6">
    <source>
        <dbReference type="PROSITE" id="PS50850"/>
    </source>
</evidence>
<evidence type="ECO:0000256" key="3">
    <source>
        <dbReference type="ARBA" id="ARBA00023136"/>
    </source>
</evidence>
<dbReference type="PROSITE" id="PS50850">
    <property type="entry name" value="MFS"/>
    <property type="match status" value="1"/>
</dbReference>
<dbReference type="InterPro" id="IPR011701">
    <property type="entry name" value="MFS"/>
</dbReference>
<organism evidence="7 8">
    <name type="scientific">Endosaccharibacter trunci</name>
    <dbReference type="NCBI Taxonomy" id="2812733"/>
    <lineage>
        <taxon>Bacteria</taxon>
        <taxon>Pseudomonadati</taxon>
        <taxon>Pseudomonadota</taxon>
        <taxon>Alphaproteobacteria</taxon>
        <taxon>Acetobacterales</taxon>
        <taxon>Acetobacteraceae</taxon>
        <taxon>Endosaccharibacter</taxon>
    </lineage>
</organism>
<keyword evidence="3 5" id="KW-0472">Membrane</keyword>
<dbReference type="InterPro" id="IPR036259">
    <property type="entry name" value="MFS_trans_sf"/>
</dbReference>
<gene>
    <name evidence="7" type="ORF">NFI95_11890</name>
</gene>
<feature type="domain" description="Major facilitator superfamily (MFS) profile" evidence="6">
    <location>
        <begin position="205"/>
        <end position="412"/>
    </location>
</feature>
<feature type="transmembrane region" description="Helical" evidence="5">
    <location>
        <begin position="213"/>
        <end position="235"/>
    </location>
</feature>
<dbReference type="PANTHER" id="PTHR23539:SF1">
    <property type="entry name" value="MAJOR FACILITATOR SUPERFAMILY (MFS) PROFILE DOMAIN-CONTAINING PROTEIN"/>
    <property type="match status" value="1"/>
</dbReference>
<feature type="transmembrane region" description="Helical" evidence="5">
    <location>
        <begin position="38"/>
        <end position="58"/>
    </location>
</feature>
<feature type="compositionally biased region" description="Basic and acidic residues" evidence="4">
    <location>
        <begin position="390"/>
        <end position="401"/>
    </location>
</feature>
<feature type="transmembrane region" description="Helical" evidence="5">
    <location>
        <begin position="70"/>
        <end position="89"/>
    </location>
</feature>